<accession>A0A7J6F8N1</accession>
<keyword evidence="3" id="KW-1185">Reference proteome</keyword>
<proteinExistence type="predicted"/>
<feature type="region of interest" description="Disordered" evidence="1">
    <location>
        <begin position="42"/>
        <end position="62"/>
    </location>
</feature>
<protein>
    <submittedName>
        <fullName evidence="2">Uncharacterized protein</fullName>
    </submittedName>
</protein>
<dbReference type="AlphaFoldDB" id="A0A7J6F8N1"/>
<feature type="compositionally biased region" description="Low complexity" evidence="1">
    <location>
        <begin position="42"/>
        <end position="54"/>
    </location>
</feature>
<evidence type="ECO:0000256" key="1">
    <source>
        <dbReference type="SAM" id="MobiDB-lite"/>
    </source>
</evidence>
<evidence type="ECO:0000313" key="2">
    <source>
        <dbReference type="EMBL" id="KAF4366229.1"/>
    </source>
</evidence>
<evidence type="ECO:0000313" key="3">
    <source>
        <dbReference type="Proteomes" id="UP000583929"/>
    </source>
</evidence>
<organism evidence="2 3">
    <name type="scientific">Cannabis sativa</name>
    <name type="common">Hemp</name>
    <name type="synonym">Marijuana</name>
    <dbReference type="NCBI Taxonomy" id="3483"/>
    <lineage>
        <taxon>Eukaryota</taxon>
        <taxon>Viridiplantae</taxon>
        <taxon>Streptophyta</taxon>
        <taxon>Embryophyta</taxon>
        <taxon>Tracheophyta</taxon>
        <taxon>Spermatophyta</taxon>
        <taxon>Magnoliopsida</taxon>
        <taxon>eudicotyledons</taxon>
        <taxon>Gunneridae</taxon>
        <taxon>Pentapetalae</taxon>
        <taxon>rosids</taxon>
        <taxon>fabids</taxon>
        <taxon>Rosales</taxon>
        <taxon>Cannabaceae</taxon>
        <taxon>Cannabis</taxon>
    </lineage>
</organism>
<dbReference type="EMBL" id="JAATIQ010000262">
    <property type="protein sequence ID" value="KAF4366229.1"/>
    <property type="molecule type" value="Genomic_DNA"/>
</dbReference>
<dbReference type="Proteomes" id="UP000583929">
    <property type="component" value="Unassembled WGS sequence"/>
</dbReference>
<comment type="caution">
    <text evidence="2">The sequence shown here is derived from an EMBL/GenBank/DDBJ whole genome shotgun (WGS) entry which is preliminary data.</text>
</comment>
<reference evidence="2 3" key="1">
    <citation type="journal article" date="2020" name="bioRxiv">
        <title>Sequence and annotation of 42 cannabis genomes reveals extensive copy number variation in cannabinoid synthesis and pathogen resistance genes.</title>
        <authorList>
            <person name="Mckernan K.J."/>
            <person name="Helbert Y."/>
            <person name="Kane L.T."/>
            <person name="Ebling H."/>
            <person name="Zhang L."/>
            <person name="Liu B."/>
            <person name="Eaton Z."/>
            <person name="Mclaughlin S."/>
            <person name="Kingan S."/>
            <person name="Baybayan P."/>
            <person name="Concepcion G."/>
            <person name="Jordan M."/>
            <person name="Riva A."/>
            <person name="Barbazuk W."/>
            <person name="Harkins T."/>
        </authorList>
    </citation>
    <scope>NUCLEOTIDE SEQUENCE [LARGE SCALE GENOMIC DNA]</scope>
    <source>
        <strain evidence="3">cv. Jamaican Lion 4</strain>
        <tissue evidence="2">Leaf</tissue>
    </source>
</reference>
<gene>
    <name evidence="2" type="ORF">G4B88_030407</name>
</gene>
<sequence length="111" mass="12018">MSSIEEISHWRQDFAHILGVLNSSNEDMGSNEDIVLITATSSSSSSSSSHFSGSGRLDSAPTHASSSWIASSLLPQQSPAFYYNTNYIQVAKNWAPPVLIIDIPGRISFKS</sequence>
<name>A0A7J6F8N1_CANSA</name>